<dbReference type="InterPro" id="IPR051239">
    <property type="entry name" value="2'-dNMP_N-hydrolase"/>
</dbReference>
<dbReference type="Proteomes" id="UP001169069">
    <property type="component" value="Unassembled WGS sequence"/>
</dbReference>
<evidence type="ECO:0000313" key="1">
    <source>
        <dbReference type="EMBL" id="MDM5270841.1"/>
    </source>
</evidence>
<dbReference type="SUPFAM" id="SSF52309">
    <property type="entry name" value="N-(deoxy)ribosyltransferase-like"/>
    <property type="match status" value="1"/>
</dbReference>
<comment type="caution">
    <text evidence="1">The sequence shown here is derived from an EMBL/GenBank/DDBJ whole genome shotgun (WGS) entry which is preliminary data.</text>
</comment>
<organism evidence="1 2">
    <name type="scientific">Sulfurovum zhangzhouensis</name>
    <dbReference type="NCBI Taxonomy" id="3019067"/>
    <lineage>
        <taxon>Bacteria</taxon>
        <taxon>Pseudomonadati</taxon>
        <taxon>Campylobacterota</taxon>
        <taxon>Epsilonproteobacteria</taxon>
        <taxon>Campylobacterales</taxon>
        <taxon>Sulfurovaceae</taxon>
        <taxon>Sulfurovum</taxon>
    </lineage>
</organism>
<dbReference type="RefSeq" id="WP_289412117.1">
    <property type="nucleotide sequence ID" value="NZ_JAQIBD010000001.1"/>
</dbReference>
<dbReference type="PANTHER" id="PTHR15364">
    <property type="entry name" value="2'-DEOXYNUCLEOSIDE 5'-PHOSPHATE N-HYDROLASE 1"/>
    <property type="match status" value="1"/>
</dbReference>
<gene>
    <name evidence="1" type="ORF">PGH07_01465</name>
</gene>
<protein>
    <submittedName>
        <fullName evidence="1">Nucleoside 2-deoxyribosyltransferase</fullName>
    </submittedName>
</protein>
<dbReference type="EMBL" id="JAQIBD010000001">
    <property type="protein sequence ID" value="MDM5270841.1"/>
    <property type="molecule type" value="Genomic_DNA"/>
</dbReference>
<sequence>MKKIYLAGPDVFEKDALDVGKMLKELCSNFGFEGLFPLDNILEAEEPQALAREIRQANLALIQQADIVMANLNPFRGLEPDSGTVYEVGFAEALGKPVFGYAEDLRTMKERIVESQKLCDSDIYCKEGKLIEDFELSHNLMLSHTLVATDAKTCLMAIKEHFSIN</sequence>
<dbReference type="Pfam" id="PF05014">
    <property type="entry name" value="Nuc_deoxyrib_tr"/>
    <property type="match status" value="1"/>
</dbReference>
<keyword evidence="2" id="KW-1185">Reference proteome</keyword>
<evidence type="ECO:0000313" key="2">
    <source>
        <dbReference type="Proteomes" id="UP001169069"/>
    </source>
</evidence>
<reference evidence="1" key="1">
    <citation type="submission" date="2023-01" db="EMBL/GenBank/DDBJ databases">
        <title>Sulfurovum sp. zt1-1 genome assembly.</title>
        <authorList>
            <person name="Wang J."/>
        </authorList>
    </citation>
    <scope>NUCLEOTIDE SEQUENCE</scope>
    <source>
        <strain evidence="1">Zt1-1</strain>
    </source>
</reference>
<dbReference type="InterPro" id="IPR007710">
    <property type="entry name" value="Nucleoside_deoxyribTrfase"/>
</dbReference>
<name>A0ABT7QVT4_9BACT</name>
<dbReference type="PANTHER" id="PTHR15364:SF0">
    <property type="entry name" value="2'-DEOXYNUCLEOSIDE 5'-PHOSPHATE N-HYDROLASE 1"/>
    <property type="match status" value="1"/>
</dbReference>
<dbReference type="Gene3D" id="3.40.50.450">
    <property type="match status" value="1"/>
</dbReference>
<proteinExistence type="predicted"/>
<accession>A0ABT7QVT4</accession>